<dbReference type="EMBL" id="JBJQOH010000004">
    <property type="protein sequence ID" value="KAL3688643.1"/>
    <property type="molecule type" value="Genomic_DNA"/>
</dbReference>
<accession>A0ABD3HBB5</accession>
<gene>
    <name evidence="2" type="ORF">R1sor_014952</name>
</gene>
<feature type="compositionally biased region" description="Pro residues" evidence="1">
    <location>
        <begin position="339"/>
        <end position="348"/>
    </location>
</feature>
<feature type="compositionally biased region" description="Polar residues" evidence="1">
    <location>
        <begin position="171"/>
        <end position="181"/>
    </location>
</feature>
<proteinExistence type="predicted"/>
<protein>
    <submittedName>
        <fullName evidence="2">Uncharacterized protein</fullName>
    </submittedName>
</protein>
<feature type="region of interest" description="Disordered" evidence="1">
    <location>
        <begin position="70"/>
        <end position="125"/>
    </location>
</feature>
<feature type="compositionally biased region" description="Polar residues" evidence="1">
    <location>
        <begin position="114"/>
        <end position="124"/>
    </location>
</feature>
<evidence type="ECO:0000313" key="3">
    <source>
        <dbReference type="Proteomes" id="UP001633002"/>
    </source>
</evidence>
<feature type="region of interest" description="Disordered" evidence="1">
    <location>
        <begin position="158"/>
        <end position="379"/>
    </location>
</feature>
<dbReference type="AlphaFoldDB" id="A0ABD3HBB5"/>
<comment type="caution">
    <text evidence="2">The sequence shown here is derived from an EMBL/GenBank/DDBJ whole genome shotgun (WGS) entry which is preliminary data.</text>
</comment>
<name>A0ABD3HBB5_9MARC</name>
<keyword evidence="3" id="KW-1185">Reference proteome</keyword>
<feature type="compositionally biased region" description="Basic and acidic residues" evidence="1">
    <location>
        <begin position="256"/>
        <end position="266"/>
    </location>
</feature>
<feature type="compositionally biased region" description="Basic and acidic residues" evidence="1">
    <location>
        <begin position="359"/>
        <end position="369"/>
    </location>
</feature>
<evidence type="ECO:0000313" key="2">
    <source>
        <dbReference type="EMBL" id="KAL3688643.1"/>
    </source>
</evidence>
<reference evidence="2 3" key="1">
    <citation type="submission" date="2024-09" db="EMBL/GenBank/DDBJ databases">
        <title>Chromosome-scale assembly of Riccia sorocarpa.</title>
        <authorList>
            <person name="Paukszto L."/>
        </authorList>
    </citation>
    <scope>NUCLEOTIDE SEQUENCE [LARGE SCALE GENOMIC DNA]</scope>
    <source>
        <strain evidence="2">LP-2024</strain>
        <tissue evidence="2">Aerial parts of the thallus</tissue>
    </source>
</reference>
<feature type="compositionally biased region" description="Polar residues" evidence="1">
    <location>
        <begin position="370"/>
        <end position="379"/>
    </location>
</feature>
<evidence type="ECO:0000256" key="1">
    <source>
        <dbReference type="SAM" id="MobiDB-lite"/>
    </source>
</evidence>
<sequence length="379" mass="41740">MDPISIFGLVIEIHGILKAVLAKAKQVYFLKEKCHKFAAKIAEVAVDKRIVFSGGSYGVRAGKSRIIGIHEREADSEDEEEKQNPGAEPTSRYTEELFHPVKNSAKARAEERNSTLLPNTSNPYEQLADINEGEADDEGTEETASRQRAARRSLMGVAFSLDSPRLETEKSPTASPKIQDSQSKEDGQGGSDADSGKGSPGVKSMSSGEMTPRGKRQEGMDMFSEMLNQTVKSPAKWAEANDDDLPMLANRYAKGRPPEDKSHTPDRGNAQKRRGMSEPEYQKVDTFSQLVSETVEMQKEEIRTQEIAQMQPNKEEPPDREEKGERTVIDNAPQVGAGRPPPPPPPEPGEAGRGAPDLENAKLRMEQRVNFDSYTCPSS</sequence>
<feature type="compositionally biased region" description="Basic and acidic residues" evidence="1">
    <location>
        <begin position="313"/>
        <end position="328"/>
    </location>
</feature>
<dbReference type="Proteomes" id="UP001633002">
    <property type="component" value="Unassembled WGS sequence"/>
</dbReference>
<organism evidence="2 3">
    <name type="scientific">Riccia sorocarpa</name>
    <dbReference type="NCBI Taxonomy" id="122646"/>
    <lineage>
        <taxon>Eukaryota</taxon>
        <taxon>Viridiplantae</taxon>
        <taxon>Streptophyta</taxon>
        <taxon>Embryophyta</taxon>
        <taxon>Marchantiophyta</taxon>
        <taxon>Marchantiopsida</taxon>
        <taxon>Marchantiidae</taxon>
        <taxon>Marchantiales</taxon>
        <taxon>Ricciaceae</taxon>
        <taxon>Riccia</taxon>
    </lineage>
</organism>